<evidence type="ECO:0000259" key="3">
    <source>
        <dbReference type="Pfam" id="PF00155"/>
    </source>
</evidence>
<dbReference type="VEuPathDB" id="FungiDB:B9J08_002683"/>
<comment type="caution">
    <text evidence="4">The sequence shown here is derived from an EMBL/GenBank/DDBJ whole genome shotgun (WGS) entry which is preliminary data.</text>
</comment>
<dbReference type="VEuPathDB" id="FungiDB:CJI96_0000525"/>
<dbReference type="Proteomes" id="UP000037122">
    <property type="component" value="Unassembled WGS sequence"/>
</dbReference>
<dbReference type="SUPFAM" id="SSF53383">
    <property type="entry name" value="PLP-dependent transferases"/>
    <property type="match status" value="1"/>
</dbReference>
<dbReference type="InterPro" id="IPR004839">
    <property type="entry name" value="Aminotransferase_I/II_large"/>
</dbReference>
<dbReference type="InterPro" id="IPR015424">
    <property type="entry name" value="PyrdxlP-dep_Trfase"/>
</dbReference>
<dbReference type="GO" id="GO:0030170">
    <property type="term" value="F:pyridoxal phosphate binding"/>
    <property type="evidence" value="ECO:0007669"/>
    <property type="project" value="InterPro"/>
</dbReference>
<dbReference type="InterPro" id="IPR015422">
    <property type="entry name" value="PyrdxlP-dep_Trfase_small"/>
</dbReference>
<dbReference type="PROSITE" id="PS00105">
    <property type="entry name" value="AA_TRANSFER_CLASS_1"/>
    <property type="match status" value="1"/>
</dbReference>
<organism evidence="4 5">
    <name type="scientific">Candidozyma auris</name>
    <name type="common">Yeast</name>
    <name type="synonym">Candida auris</name>
    <dbReference type="NCBI Taxonomy" id="498019"/>
    <lineage>
        <taxon>Eukaryota</taxon>
        <taxon>Fungi</taxon>
        <taxon>Dikarya</taxon>
        <taxon>Ascomycota</taxon>
        <taxon>Saccharomycotina</taxon>
        <taxon>Pichiomycetes</taxon>
        <taxon>Metschnikowiaceae</taxon>
        <taxon>Candidozyma</taxon>
    </lineage>
</organism>
<keyword evidence="2" id="KW-0663">Pyridoxal phosphate</keyword>
<reference evidence="5" key="1">
    <citation type="journal article" date="2015" name="BMC Genomics">
        <title>Draft genome of a commonly misdiagnosed multidrug resistant pathogen Candida auris.</title>
        <authorList>
            <person name="Chatterjee S."/>
            <person name="Alampalli S.V."/>
            <person name="Nageshan R.K."/>
            <person name="Chettiar S.T."/>
            <person name="Joshi S."/>
            <person name="Tatu U.S."/>
        </authorList>
    </citation>
    <scope>NUCLEOTIDE SEQUENCE [LARGE SCALE GENOMIC DNA]</scope>
    <source>
        <strain evidence="5">6684</strain>
    </source>
</reference>
<dbReference type="PANTHER" id="PTHR43510:SF1">
    <property type="entry name" value="AMINOTRANSFERASE FUNCTION, HYPOTHETICAL (EUROFUNG)"/>
    <property type="match status" value="1"/>
</dbReference>
<sequence length="377" mass="42573">MVKQEPFGVEQFMDKYETAIDFNMGETCVDSLKMSEILPPSEQESVAQKLLDTKLTYGHIKGSPELKKEIAALYDDSITEENVVVTNGAIGANFLLFYSLVEKGDHVLVIEPSYQQLSSVPRMFGGLVDVFQIRLEDKYLPDLTRLEDEIKTNNTKLLVINNPNNPTGFVWGDDVMEKVVSVCKKHGVMLMCDEVYRPLYHESEVVKSVVSFGYDRTVSTGSMSKAFSMAGLRLGWIVTKNLKLIESIYEKRDYSTIAVLVVDDMLATLALRNRNQIIKRSHEICKRNLDVLQNEIDKLNGLLQWQRPKGGSTCFIKINANVNTFAMADELATKHKVLVVPGELFNQPGYIRVGFGNNERDIREGLKILLAWLANHN</sequence>
<dbReference type="PANTHER" id="PTHR43510">
    <property type="entry name" value="AMINOTRANSFERASE FUNCTION, HYPOTHETICAL (EUROFUNG)"/>
    <property type="match status" value="1"/>
</dbReference>
<dbReference type="CDD" id="cd00609">
    <property type="entry name" value="AAT_like"/>
    <property type="match status" value="1"/>
</dbReference>
<proteinExistence type="inferred from homology"/>
<dbReference type="Gene3D" id="3.40.640.10">
    <property type="entry name" value="Type I PLP-dependent aspartate aminotransferase-like (Major domain)"/>
    <property type="match status" value="1"/>
</dbReference>
<gene>
    <name evidence="4" type="ORF">QG37_03984</name>
</gene>
<dbReference type="VEuPathDB" id="FungiDB:QG37_03984"/>
<dbReference type="VEuPathDB" id="FungiDB:CJJ09_001412"/>
<accession>A0A0L0NYC2</accession>
<dbReference type="InterPro" id="IPR004838">
    <property type="entry name" value="NHTrfase_class1_PyrdxlP-BS"/>
</dbReference>
<evidence type="ECO:0000256" key="1">
    <source>
        <dbReference type="ARBA" id="ARBA00007441"/>
    </source>
</evidence>
<comment type="similarity">
    <text evidence="1">Belongs to the class-I pyridoxal-phosphate-dependent aminotransferase family.</text>
</comment>
<dbReference type="InterPro" id="IPR015421">
    <property type="entry name" value="PyrdxlP-dep_Trfase_major"/>
</dbReference>
<evidence type="ECO:0000256" key="2">
    <source>
        <dbReference type="ARBA" id="ARBA00022898"/>
    </source>
</evidence>
<dbReference type="VEuPathDB" id="FungiDB:CJJ07_002206"/>
<dbReference type="EMBL" id="LGST01000026">
    <property type="protein sequence ID" value="KND99187.1"/>
    <property type="molecule type" value="Genomic_DNA"/>
</dbReference>
<name>A0A0L0NYC2_CANAR</name>
<dbReference type="AlphaFoldDB" id="A0A0L0NYC2"/>
<dbReference type="VEuPathDB" id="FungiDB:CJI97_002735"/>
<feature type="domain" description="Aminotransferase class I/classII large" evidence="3">
    <location>
        <begin position="48"/>
        <end position="367"/>
    </location>
</feature>
<evidence type="ECO:0000313" key="5">
    <source>
        <dbReference type="Proteomes" id="UP000037122"/>
    </source>
</evidence>
<dbReference type="Pfam" id="PF00155">
    <property type="entry name" value="Aminotran_1_2"/>
    <property type="match status" value="1"/>
</dbReference>
<evidence type="ECO:0000313" key="4">
    <source>
        <dbReference type="EMBL" id="KND99187.1"/>
    </source>
</evidence>
<protein>
    <recommendedName>
        <fullName evidence="3">Aminotransferase class I/classII large domain-containing protein</fullName>
    </recommendedName>
</protein>
<dbReference type="Gene3D" id="3.90.1150.10">
    <property type="entry name" value="Aspartate Aminotransferase, domain 1"/>
    <property type="match status" value="1"/>
</dbReference>
<dbReference type="GO" id="GO:0003824">
    <property type="term" value="F:catalytic activity"/>
    <property type="evidence" value="ECO:0007669"/>
    <property type="project" value="InterPro"/>
</dbReference>